<dbReference type="InterPro" id="IPR029058">
    <property type="entry name" value="AB_hydrolase_fold"/>
</dbReference>
<feature type="chain" id="PRO_5047279941" description="ATP-dependent DNA helicase RecG" evidence="2">
    <location>
        <begin position="29"/>
        <end position="676"/>
    </location>
</feature>
<dbReference type="RefSeq" id="WP_425578154.1">
    <property type="nucleotide sequence ID" value="NZ_BAAAPE010000007.1"/>
</dbReference>
<feature type="compositionally biased region" description="Pro residues" evidence="1">
    <location>
        <begin position="620"/>
        <end position="631"/>
    </location>
</feature>
<accession>A0ABP5HCG0</accession>
<name>A0ABP5HCG0_9ACTN</name>
<evidence type="ECO:0000313" key="3">
    <source>
        <dbReference type="EMBL" id="GAA2071476.1"/>
    </source>
</evidence>
<evidence type="ECO:0000313" key="4">
    <source>
        <dbReference type="Proteomes" id="UP001500016"/>
    </source>
</evidence>
<keyword evidence="2" id="KW-0732">Signal</keyword>
<protein>
    <recommendedName>
        <fullName evidence="5">ATP-dependent DNA helicase RecG</fullName>
    </recommendedName>
</protein>
<feature type="signal peptide" evidence="2">
    <location>
        <begin position="1"/>
        <end position="28"/>
    </location>
</feature>
<proteinExistence type="predicted"/>
<dbReference type="EMBL" id="BAAAPE010000007">
    <property type="protein sequence ID" value="GAA2071476.1"/>
    <property type="molecule type" value="Genomic_DNA"/>
</dbReference>
<comment type="caution">
    <text evidence="3">The sequence shown here is derived from an EMBL/GenBank/DDBJ whole genome shotgun (WGS) entry which is preliminary data.</text>
</comment>
<gene>
    <name evidence="3" type="ORF">GCM10009801_23150</name>
</gene>
<organism evidence="3 4">
    <name type="scientific">Streptomyces albiaxialis</name>
    <dbReference type="NCBI Taxonomy" id="329523"/>
    <lineage>
        <taxon>Bacteria</taxon>
        <taxon>Bacillati</taxon>
        <taxon>Actinomycetota</taxon>
        <taxon>Actinomycetes</taxon>
        <taxon>Kitasatosporales</taxon>
        <taxon>Streptomycetaceae</taxon>
        <taxon>Streptomyces</taxon>
    </lineage>
</organism>
<evidence type="ECO:0008006" key="5">
    <source>
        <dbReference type="Google" id="ProtNLM"/>
    </source>
</evidence>
<sequence length="676" mass="71966">MRAPGATAVAAALLTAATLLTAPHTARAAPDAPARPASPGGCDPLGGGTACLLPFPNDWYTRPDPGTPTGRRLAFGRGTFPRGTLSGDTDPAAWNRLDGFSPGSTLLAHVPDVDLRASGAAPVTDIRASLDRDAPLVLLDRDTGRRMPYWAELDANAPGADRRALLVHPARNLKDGHHYAVAVRGLKDAAGRTLPVRPEFARAAGPALPHGDPLRARQRALRPVLRDLERAGVERQDLQLAWDFTVAGTRSLAGDLLTLRDDAFRGLRGRAPAHRVTKVEDFTEAEDPRIAREVHGEITVPSFLDRPGGPPGSLLHRSPGPYGRPRQLPGNTQTASFQCEIPRTAFARPSRPALYGHGLLGRRKEVAAANVKAMAAEHNYTFCATDWTGMAEEDIPTVLAALSDLGRFPAIPERSQQGLLGALFTGRALIHRDGLTTGPAFRTADGRPLVDRRAGLVYDGNSQGGILGGALLAASPDIARGVLGVPGMNYGLLLDRSAAFTRFRPVLDRAYPDKLDQQLYLALAQMVWDHGEANGYANHLTRDPLPGTRPHQVLMHVAYGDHQVPPVAAEVEARTLGARLVTPALAPGRSPDRVPYWGIRPAGKLPYRGSALVIWDSGTPTPPLSNTPPTGPAYGRDPHSDPRNAPAARRQKAAFLSTGRVVDVCDAAPCTAPPAP</sequence>
<reference evidence="4" key="1">
    <citation type="journal article" date="2019" name="Int. J. Syst. Evol. Microbiol.">
        <title>The Global Catalogue of Microorganisms (GCM) 10K type strain sequencing project: providing services to taxonomists for standard genome sequencing and annotation.</title>
        <authorList>
            <consortium name="The Broad Institute Genomics Platform"/>
            <consortium name="The Broad Institute Genome Sequencing Center for Infectious Disease"/>
            <person name="Wu L."/>
            <person name="Ma J."/>
        </authorList>
    </citation>
    <scope>NUCLEOTIDE SEQUENCE [LARGE SCALE GENOMIC DNA]</scope>
    <source>
        <strain evidence="4">JCM 15478</strain>
    </source>
</reference>
<keyword evidence="4" id="KW-1185">Reference proteome</keyword>
<feature type="region of interest" description="Disordered" evidence="1">
    <location>
        <begin position="62"/>
        <end position="88"/>
    </location>
</feature>
<evidence type="ECO:0000256" key="2">
    <source>
        <dbReference type="SAM" id="SignalP"/>
    </source>
</evidence>
<dbReference type="Proteomes" id="UP001500016">
    <property type="component" value="Unassembled WGS sequence"/>
</dbReference>
<dbReference type="SUPFAM" id="SSF53474">
    <property type="entry name" value="alpha/beta-Hydrolases"/>
    <property type="match status" value="1"/>
</dbReference>
<feature type="region of interest" description="Disordered" evidence="1">
    <location>
        <begin position="618"/>
        <end position="651"/>
    </location>
</feature>
<evidence type="ECO:0000256" key="1">
    <source>
        <dbReference type="SAM" id="MobiDB-lite"/>
    </source>
</evidence>